<sequence length="95" mass="10562">MEALNKVRSGLQDSPKSVTVEGVSLDKEVVSNMNLSAEHWPAINNENIQMERSTLILQITKSRPSMELEFSQANKHNKEIEKLVSELGSGSICHV</sequence>
<dbReference type="AlphaFoldDB" id="A0AA39RQ09"/>
<reference evidence="1" key="2">
    <citation type="submission" date="2023-06" db="EMBL/GenBank/DDBJ databases">
        <authorList>
            <person name="Swenson N.G."/>
            <person name="Wegrzyn J.L."/>
            <person name="Mcevoy S.L."/>
        </authorList>
    </citation>
    <scope>NUCLEOTIDE SEQUENCE</scope>
    <source>
        <strain evidence="1">NS2018</strain>
        <tissue evidence="1">Leaf</tissue>
    </source>
</reference>
<gene>
    <name evidence="1" type="ORF">LWI29_004689</name>
</gene>
<accession>A0AA39RQ09</accession>
<evidence type="ECO:0000313" key="2">
    <source>
        <dbReference type="Proteomes" id="UP001168877"/>
    </source>
</evidence>
<keyword evidence="2" id="KW-1185">Reference proteome</keyword>
<evidence type="ECO:0000313" key="1">
    <source>
        <dbReference type="EMBL" id="KAK0578074.1"/>
    </source>
</evidence>
<dbReference type="EMBL" id="JAUESC010000385">
    <property type="protein sequence ID" value="KAK0578074.1"/>
    <property type="molecule type" value="Genomic_DNA"/>
</dbReference>
<organism evidence="1 2">
    <name type="scientific">Acer saccharum</name>
    <name type="common">Sugar maple</name>
    <dbReference type="NCBI Taxonomy" id="4024"/>
    <lineage>
        <taxon>Eukaryota</taxon>
        <taxon>Viridiplantae</taxon>
        <taxon>Streptophyta</taxon>
        <taxon>Embryophyta</taxon>
        <taxon>Tracheophyta</taxon>
        <taxon>Spermatophyta</taxon>
        <taxon>Magnoliopsida</taxon>
        <taxon>eudicotyledons</taxon>
        <taxon>Gunneridae</taxon>
        <taxon>Pentapetalae</taxon>
        <taxon>rosids</taxon>
        <taxon>malvids</taxon>
        <taxon>Sapindales</taxon>
        <taxon>Sapindaceae</taxon>
        <taxon>Hippocastanoideae</taxon>
        <taxon>Acereae</taxon>
        <taxon>Acer</taxon>
    </lineage>
</organism>
<name>A0AA39RQ09_ACESA</name>
<dbReference type="Proteomes" id="UP001168877">
    <property type="component" value="Unassembled WGS sequence"/>
</dbReference>
<comment type="caution">
    <text evidence="1">The sequence shown here is derived from an EMBL/GenBank/DDBJ whole genome shotgun (WGS) entry which is preliminary data.</text>
</comment>
<proteinExistence type="predicted"/>
<reference evidence="1" key="1">
    <citation type="journal article" date="2022" name="Plant J.">
        <title>Strategies of tolerance reflected in two North American maple genomes.</title>
        <authorList>
            <person name="McEvoy S.L."/>
            <person name="Sezen U.U."/>
            <person name="Trouern-Trend A."/>
            <person name="McMahon S.M."/>
            <person name="Schaberg P.G."/>
            <person name="Yang J."/>
            <person name="Wegrzyn J.L."/>
            <person name="Swenson N.G."/>
        </authorList>
    </citation>
    <scope>NUCLEOTIDE SEQUENCE</scope>
    <source>
        <strain evidence="1">NS2018</strain>
    </source>
</reference>
<protein>
    <submittedName>
        <fullName evidence="1">Uncharacterized protein</fullName>
    </submittedName>
</protein>